<reference evidence="8" key="2">
    <citation type="submission" date="2025-08" db="UniProtKB">
        <authorList>
            <consortium name="Ensembl"/>
        </authorList>
    </citation>
    <scope>IDENTIFICATION</scope>
</reference>
<evidence type="ECO:0000256" key="1">
    <source>
        <dbReference type="ARBA" id="ARBA00004141"/>
    </source>
</evidence>
<dbReference type="PANTHER" id="PTHR31815">
    <property type="entry name" value="AGAP005329-PA"/>
    <property type="match status" value="1"/>
</dbReference>
<organism evidence="8 9">
    <name type="scientific">Sparus aurata</name>
    <name type="common">Gilthead sea bream</name>
    <dbReference type="NCBI Taxonomy" id="8175"/>
    <lineage>
        <taxon>Eukaryota</taxon>
        <taxon>Metazoa</taxon>
        <taxon>Chordata</taxon>
        <taxon>Craniata</taxon>
        <taxon>Vertebrata</taxon>
        <taxon>Euteleostomi</taxon>
        <taxon>Actinopterygii</taxon>
        <taxon>Neopterygii</taxon>
        <taxon>Teleostei</taxon>
        <taxon>Neoteleostei</taxon>
        <taxon>Acanthomorphata</taxon>
        <taxon>Eupercaria</taxon>
        <taxon>Spariformes</taxon>
        <taxon>Sparidae</taxon>
        <taxon>Sparus</taxon>
    </lineage>
</organism>
<evidence type="ECO:0000256" key="6">
    <source>
        <dbReference type="SAM" id="MobiDB-lite"/>
    </source>
</evidence>
<keyword evidence="9" id="KW-1185">Reference proteome</keyword>
<feature type="region of interest" description="Disordered" evidence="6">
    <location>
        <begin position="1"/>
        <end position="22"/>
    </location>
</feature>
<sequence>MKTQKARGVTTTSTSSRGKSRFTLRGRKNNDGVIQGKLRIRSMPGAFLVLGVIVVVIGTALAVAGYWPYRISRSSILGATERESISESQTSGWTLGAKGLLSTASFIHSERMKLLGPVIMGVGLFILICANTVLYENRDRETQMLLAQMHNVICSVSAAVPSADLKEIVAANSMAKHYQWLSSLPAAHLNILHLQPLACSEPLLQTRSSRDLEDSIEGIYQEATLQTEALHHQESEPPPSIHSSDSNSCNSSQTDLNTQSGGEQGGSASFSLQHTPFVKLNNCLVSASSMSTLGMDETDILAPRPKRCNSMSCRTNSYIARTGVHREEGSHTPGDKGQTNWPVVTRREACSQVCVNISGQVVDTAEEPTHQSWPRLDLSSGRRYLKLENKDDSVDILLDQLEQQCSQWEKSFESKEGT</sequence>
<dbReference type="Proteomes" id="UP000472265">
    <property type="component" value="Chromosome 3"/>
</dbReference>
<evidence type="ECO:0000313" key="8">
    <source>
        <dbReference type="Ensembl" id="ENSSAUP00010025769.1"/>
    </source>
</evidence>
<dbReference type="OMA" id="LARHYQW"/>
<dbReference type="GO" id="GO:0016020">
    <property type="term" value="C:membrane"/>
    <property type="evidence" value="ECO:0007669"/>
    <property type="project" value="UniProtKB-SubCell"/>
</dbReference>
<feature type="compositionally biased region" description="Low complexity" evidence="6">
    <location>
        <begin position="241"/>
        <end position="252"/>
    </location>
</feature>
<dbReference type="Pfam" id="PF10177">
    <property type="entry name" value="DUF2371"/>
    <property type="match status" value="1"/>
</dbReference>
<dbReference type="InParanoid" id="A0A671VHV6"/>
<keyword evidence="4 7" id="KW-1133">Transmembrane helix</keyword>
<accession>A0A671VHV6</accession>
<keyword evidence="3 7" id="KW-0812">Transmembrane</keyword>
<evidence type="ECO:0000256" key="7">
    <source>
        <dbReference type="SAM" id="Phobius"/>
    </source>
</evidence>
<evidence type="ECO:0000256" key="2">
    <source>
        <dbReference type="ARBA" id="ARBA00005308"/>
    </source>
</evidence>
<comment type="subcellular location">
    <subcellularLocation>
        <location evidence="1">Membrane</location>
        <topology evidence="1">Multi-pass membrane protein</topology>
    </subcellularLocation>
</comment>
<reference evidence="8" key="3">
    <citation type="submission" date="2025-09" db="UniProtKB">
        <authorList>
            <consortium name="Ensembl"/>
        </authorList>
    </citation>
    <scope>IDENTIFICATION</scope>
</reference>
<reference evidence="8" key="1">
    <citation type="submission" date="2021-04" db="EMBL/GenBank/DDBJ databases">
        <authorList>
            <consortium name="Wellcome Sanger Institute Data Sharing"/>
        </authorList>
    </citation>
    <scope>NUCLEOTIDE SEQUENCE [LARGE SCALE GENOMIC DNA]</scope>
</reference>
<protein>
    <submittedName>
        <fullName evidence="8">Transmembrane protein 200B</fullName>
    </submittedName>
</protein>
<proteinExistence type="inferred from homology"/>
<evidence type="ECO:0000256" key="3">
    <source>
        <dbReference type="ARBA" id="ARBA00022692"/>
    </source>
</evidence>
<dbReference type="AlphaFoldDB" id="A0A671VHV6"/>
<feature type="transmembrane region" description="Helical" evidence="7">
    <location>
        <begin position="114"/>
        <end position="135"/>
    </location>
</feature>
<feature type="region of interest" description="Disordered" evidence="6">
    <location>
        <begin position="230"/>
        <end position="269"/>
    </location>
</feature>
<dbReference type="PANTHER" id="PTHR31815:SF3">
    <property type="entry name" value="TRANSMEMBRANE PROTEIN 200B"/>
    <property type="match status" value="1"/>
</dbReference>
<name>A0A671VHV6_SPAAU</name>
<dbReference type="Ensembl" id="ENSSAUT00010027229.1">
    <property type="protein sequence ID" value="ENSSAUP00010025769.1"/>
    <property type="gene ID" value="ENSSAUG00010011237.1"/>
</dbReference>
<evidence type="ECO:0000313" key="9">
    <source>
        <dbReference type="Proteomes" id="UP000472265"/>
    </source>
</evidence>
<feature type="transmembrane region" description="Helical" evidence="7">
    <location>
        <begin position="46"/>
        <end position="67"/>
    </location>
</feature>
<dbReference type="InterPro" id="IPR018787">
    <property type="entry name" value="DUF2371_TMEM200"/>
</dbReference>
<evidence type="ECO:0000256" key="4">
    <source>
        <dbReference type="ARBA" id="ARBA00022989"/>
    </source>
</evidence>
<comment type="similarity">
    <text evidence="2">Belongs to the TMEM200 family.</text>
</comment>
<evidence type="ECO:0000256" key="5">
    <source>
        <dbReference type="ARBA" id="ARBA00023136"/>
    </source>
</evidence>
<keyword evidence="5 7" id="KW-0472">Membrane</keyword>
<feature type="compositionally biased region" description="Polar residues" evidence="6">
    <location>
        <begin position="253"/>
        <end position="269"/>
    </location>
</feature>
<dbReference type="GeneTree" id="ENSGT00530000063698"/>
<dbReference type="FunCoup" id="A0A671VHV6">
    <property type="interactions" value="97"/>
</dbReference>